<gene>
    <name evidence="6" type="ORF">C8C77_1137</name>
</gene>
<evidence type="ECO:0000313" key="7">
    <source>
        <dbReference type="Proteomes" id="UP000294697"/>
    </source>
</evidence>
<feature type="signal peptide" evidence="5">
    <location>
        <begin position="1"/>
        <end position="21"/>
    </location>
</feature>
<dbReference type="GO" id="GO:0055085">
    <property type="term" value="P:transmembrane transport"/>
    <property type="evidence" value="ECO:0007669"/>
    <property type="project" value="InterPro"/>
</dbReference>
<organism evidence="6 7">
    <name type="scientific">Halanaerobium saccharolyticum</name>
    <dbReference type="NCBI Taxonomy" id="43595"/>
    <lineage>
        <taxon>Bacteria</taxon>
        <taxon>Bacillati</taxon>
        <taxon>Bacillota</taxon>
        <taxon>Clostridia</taxon>
        <taxon>Halanaerobiales</taxon>
        <taxon>Halanaerobiaceae</taxon>
        <taxon>Halanaerobium</taxon>
    </lineage>
</organism>
<evidence type="ECO:0000313" key="6">
    <source>
        <dbReference type="EMBL" id="TDW03039.1"/>
    </source>
</evidence>
<proteinExistence type="inferred from homology"/>
<keyword evidence="6" id="KW-0675">Receptor</keyword>
<dbReference type="Pfam" id="PF03480">
    <property type="entry name" value="DctP"/>
    <property type="match status" value="1"/>
</dbReference>
<protein>
    <submittedName>
        <fullName evidence="6">Tripartite ATP-independent transporter DctP family solute receptor</fullName>
    </submittedName>
</protein>
<name>A0A4R7Z538_9FIRM</name>
<dbReference type="Proteomes" id="UP000294697">
    <property type="component" value="Unassembled WGS sequence"/>
</dbReference>
<sequence>MIKKLTVLFFALTLVFSLAFAVSAQEEEVEPDYVLTYADVASPNQPQVKAAQTFAAAVKELTDGKVVIEIAHSGTYADQTGQITGVMRGQIDMAPAGPEWFADLVPLPEISVLASAYAYRDIDHLYQVMNGPIGKRYWNQVREQGNMVVLDTWYLGARQLNLTESAGEVRTPEDLEGVRLRMPGSAAWLDVGRALGAEPTPVDFGELYTALDTGTVEGQDNPLPTNRAQNFHEVTDSIVLTEHFLSVINPTINADLWEELPEDYKQALTKAARIGRMHMNYMVLQQEAELLGYFSGEGLNIIYPDKDAFMENVTEYYRENQPEEWFENYQEIQEVGSEMYSK</sequence>
<evidence type="ECO:0000256" key="3">
    <source>
        <dbReference type="ARBA" id="ARBA00022448"/>
    </source>
</evidence>
<evidence type="ECO:0000256" key="2">
    <source>
        <dbReference type="ARBA" id="ARBA00009023"/>
    </source>
</evidence>
<keyword evidence="3" id="KW-0813">Transport</keyword>
<dbReference type="PANTHER" id="PTHR33376">
    <property type="match status" value="1"/>
</dbReference>
<dbReference type="EMBL" id="SODA01000013">
    <property type="protein sequence ID" value="TDW03039.1"/>
    <property type="molecule type" value="Genomic_DNA"/>
</dbReference>
<accession>A0A4R7Z538</accession>
<dbReference type="GO" id="GO:0030288">
    <property type="term" value="C:outer membrane-bounded periplasmic space"/>
    <property type="evidence" value="ECO:0007669"/>
    <property type="project" value="InterPro"/>
</dbReference>
<dbReference type="InterPro" id="IPR004682">
    <property type="entry name" value="TRAP_DctP"/>
</dbReference>
<dbReference type="NCBIfam" id="TIGR00787">
    <property type="entry name" value="dctP"/>
    <property type="match status" value="1"/>
</dbReference>
<reference evidence="6 7" key="1">
    <citation type="submission" date="2019-03" db="EMBL/GenBank/DDBJ databases">
        <title>Subsurface microbial communities from deep shales in Ohio and West Virginia, USA.</title>
        <authorList>
            <person name="Wrighton K."/>
        </authorList>
    </citation>
    <scope>NUCLEOTIDE SEQUENCE [LARGE SCALE GENOMIC DNA]</scope>
    <source>
        <strain evidence="6 7">MSL9.2</strain>
    </source>
</reference>
<dbReference type="NCBIfam" id="NF037995">
    <property type="entry name" value="TRAP_S1"/>
    <property type="match status" value="1"/>
</dbReference>
<keyword evidence="4 5" id="KW-0732">Signal</keyword>
<dbReference type="OrthoDB" id="9815946at2"/>
<comment type="similarity">
    <text evidence="2">Belongs to the bacterial solute-binding protein 7 family.</text>
</comment>
<evidence type="ECO:0000256" key="5">
    <source>
        <dbReference type="SAM" id="SignalP"/>
    </source>
</evidence>
<evidence type="ECO:0000256" key="4">
    <source>
        <dbReference type="ARBA" id="ARBA00022729"/>
    </source>
</evidence>
<comment type="subcellular location">
    <subcellularLocation>
        <location evidence="1">Cell envelope</location>
    </subcellularLocation>
</comment>
<feature type="chain" id="PRO_5039070587" evidence="5">
    <location>
        <begin position="22"/>
        <end position="342"/>
    </location>
</feature>
<dbReference type="PANTHER" id="PTHR33376:SF4">
    <property type="entry name" value="SIALIC ACID-BINDING PERIPLASMIC PROTEIN SIAP"/>
    <property type="match status" value="1"/>
</dbReference>
<dbReference type="InterPro" id="IPR038404">
    <property type="entry name" value="TRAP_DctP_sf"/>
</dbReference>
<dbReference type="Gene3D" id="3.40.190.170">
    <property type="entry name" value="Bacterial extracellular solute-binding protein, family 7"/>
    <property type="match status" value="1"/>
</dbReference>
<comment type="caution">
    <text evidence="6">The sequence shown here is derived from an EMBL/GenBank/DDBJ whole genome shotgun (WGS) entry which is preliminary data.</text>
</comment>
<dbReference type="AlphaFoldDB" id="A0A4R7Z538"/>
<dbReference type="RefSeq" id="WP_111572486.1">
    <property type="nucleotide sequence ID" value="NZ_QLME01000014.1"/>
</dbReference>
<dbReference type="InterPro" id="IPR018389">
    <property type="entry name" value="DctP_fam"/>
</dbReference>
<evidence type="ECO:0000256" key="1">
    <source>
        <dbReference type="ARBA" id="ARBA00004196"/>
    </source>
</evidence>